<dbReference type="RefSeq" id="XP_015261538.1">
    <property type="nucleotide sequence ID" value="XM_015406052.1"/>
</dbReference>
<name>A0ABM1JJA1_GEKJA</name>
<organism evidence="4 5">
    <name type="scientific">Gekko japonicus</name>
    <name type="common">Schlegel's Japanese gecko</name>
    <dbReference type="NCBI Taxonomy" id="146911"/>
    <lineage>
        <taxon>Eukaryota</taxon>
        <taxon>Metazoa</taxon>
        <taxon>Chordata</taxon>
        <taxon>Craniata</taxon>
        <taxon>Vertebrata</taxon>
        <taxon>Euteleostomi</taxon>
        <taxon>Lepidosauria</taxon>
        <taxon>Squamata</taxon>
        <taxon>Bifurcata</taxon>
        <taxon>Gekkota</taxon>
        <taxon>Gekkonidae</taxon>
        <taxon>Gekkoninae</taxon>
        <taxon>Gekko</taxon>
    </lineage>
</organism>
<dbReference type="PANTHER" id="PTHR23250:SF3">
    <property type="entry name" value="FISH-EGG LECTIN-LIKE ISOFORM X1-RELATED"/>
    <property type="match status" value="1"/>
</dbReference>
<comment type="similarity">
    <text evidence="2">Belongs to the tectonin family.</text>
</comment>
<dbReference type="Pfam" id="PF19193">
    <property type="entry name" value="Tectonin"/>
    <property type="match status" value="1"/>
</dbReference>
<feature type="chain" id="PRO_5046847435" evidence="3">
    <location>
        <begin position="21"/>
        <end position="269"/>
    </location>
</feature>
<keyword evidence="1" id="KW-0430">Lectin</keyword>
<proteinExistence type="inferred from homology"/>
<evidence type="ECO:0000256" key="3">
    <source>
        <dbReference type="SAM" id="SignalP"/>
    </source>
</evidence>
<keyword evidence="4" id="KW-1185">Reference proteome</keyword>
<reference evidence="5" key="1">
    <citation type="submission" date="2025-08" db="UniProtKB">
        <authorList>
            <consortium name="RefSeq"/>
        </authorList>
    </citation>
    <scope>IDENTIFICATION</scope>
</reference>
<gene>
    <name evidence="5" type="primary">LOC107105981</name>
</gene>
<dbReference type="InterPro" id="IPR051513">
    <property type="entry name" value="Tectonin_beta-prop"/>
</dbReference>
<keyword evidence="3" id="KW-0732">Signal</keyword>
<evidence type="ECO:0000313" key="5">
    <source>
        <dbReference type="RefSeq" id="XP_015261538.1"/>
    </source>
</evidence>
<dbReference type="GeneID" id="107105981"/>
<dbReference type="InterPro" id="IPR006624">
    <property type="entry name" value="Beta-propeller_rpt_TECPR"/>
</dbReference>
<evidence type="ECO:0000313" key="4">
    <source>
        <dbReference type="Proteomes" id="UP000694871"/>
    </source>
</evidence>
<protein>
    <submittedName>
        <fullName evidence="5">Fish-egg lectin-like</fullName>
    </submittedName>
</protein>
<dbReference type="Proteomes" id="UP000694871">
    <property type="component" value="Unplaced"/>
</dbReference>
<feature type="signal peptide" evidence="3">
    <location>
        <begin position="1"/>
        <end position="20"/>
    </location>
</feature>
<evidence type="ECO:0000256" key="1">
    <source>
        <dbReference type="ARBA" id="ARBA00022734"/>
    </source>
</evidence>
<evidence type="ECO:0000256" key="2">
    <source>
        <dbReference type="ARBA" id="ARBA00038331"/>
    </source>
</evidence>
<accession>A0ABM1JJA1</accession>
<sequence>MRRFCEWLLLLLALWGSTSGLHSSLRCNSIEGKLSQIDAGSGQVFGVNSHNATFTVVEDGLLSYPGSLKVVSPGPNGIWAVKSNNRAARWLRDNWVEIGGQLTQIDAGGSNIVAGVINDAVRCLPKSKIILADVNQEVEWDHMEGRMKHIACGRWGCWAVDRKGQAYFRHGITEDSCVGSSWTEEGKGFSKIEAGTDGCVYGLTNDQRIYRRVGISKQQPAGTGWALVEMEPHLHGIKDMSYDMRTLWIVTPDFRIFKCLTSRKDNEEE</sequence>
<dbReference type="SMART" id="SM00706">
    <property type="entry name" value="TECPR"/>
    <property type="match status" value="5"/>
</dbReference>
<dbReference type="PANTHER" id="PTHR23250">
    <property type="entry name" value="DYSFERLIN-RELATED"/>
    <property type="match status" value="1"/>
</dbReference>